<feature type="compositionally biased region" description="Polar residues" evidence="1">
    <location>
        <begin position="381"/>
        <end position="391"/>
    </location>
</feature>
<comment type="caution">
    <text evidence="2">The sequence shown here is derived from an EMBL/GenBank/DDBJ whole genome shotgun (WGS) entry which is preliminary data.</text>
</comment>
<feature type="compositionally biased region" description="Polar residues" evidence="1">
    <location>
        <begin position="119"/>
        <end position="132"/>
    </location>
</feature>
<proteinExistence type="predicted"/>
<feature type="region of interest" description="Disordered" evidence="1">
    <location>
        <begin position="299"/>
        <end position="321"/>
    </location>
</feature>
<accession>A0A8J4EWS8</accession>
<dbReference type="EMBL" id="BNCO01000008">
    <property type="protein sequence ID" value="GIL49945.1"/>
    <property type="molecule type" value="Genomic_DNA"/>
</dbReference>
<name>A0A8J4EWS8_9CHLO</name>
<feature type="region of interest" description="Disordered" evidence="1">
    <location>
        <begin position="1"/>
        <end position="31"/>
    </location>
</feature>
<feature type="compositionally biased region" description="Low complexity" evidence="1">
    <location>
        <begin position="140"/>
        <end position="152"/>
    </location>
</feature>
<gene>
    <name evidence="2" type="ORF">Vafri_6241</name>
</gene>
<protein>
    <submittedName>
        <fullName evidence="2">Uncharacterized protein</fullName>
    </submittedName>
</protein>
<evidence type="ECO:0000256" key="1">
    <source>
        <dbReference type="SAM" id="MobiDB-lite"/>
    </source>
</evidence>
<evidence type="ECO:0000313" key="2">
    <source>
        <dbReference type="EMBL" id="GIL49945.1"/>
    </source>
</evidence>
<feature type="compositionally biased region" description="Polar residues" evidence="1">
    <location>
        <begin position="422"/>
        <end position="431"/>
    </location>
</feature>
<feature type="region of interest" description="Disordered" evidence="1">
    <location>
        <begin position="60"/>
        <end position="182"/>
    </location>
</feature>
<organism evidence="2 3">
    <name type="scientific">Volvox africanus</name>
    <dbReference type="NCBI Taxonomy" id="51714"/>
    <lineage>
        <taxon>Eukaryota</taxon>
        <taxon>Viridiplantae</taxon>
        <taxon>Chlorophyta</taxon>
        <taxon>core chlorophytes</taxon>
        <taxon>Chlorophyceae</taxon>
        <taxon>CS clade</taxon>
        <taxon>Chlamydomonadales</taxon>
        <taxon>Volvocaceae</taxon>
        <taxon>Volvox</taxon>
    </lineage>
</organism>
<sequence length="469" mass="47578">MVTSSRQPNSTSSLLPAGARQTAPSSASAVSTFPVTASVLVRLRSAGAPAEKVVAAAAASTAAADRRGISGSTGTGDRLLKPPISADKPSRKGLHLLLLRRRRRRPSVQEGSGEREGTTGVSAAPQVSSQLSGGVRTPWSSRSAASRVSSSNSGGGDGGSSRGSRGSRGSGPGVIKGDAGPKPHAFTTIIARSSFMSVQTLSAEMATASAAADAAAAAAAAAVDATTAKAASGGANGTRRTTSLHAGGVSEGLQHQHRQQLLQMAEPAPNASANGCKDGPMAAPISAKMLSPPRCGLHRAPPVGLAAPSQPSESPSHLRRKTGRLRRAWIRFKHIATCSSVKTFDPPLHGVALTPGETADDISKAAIKEESEAAAAAASVTALQKDNSSGSAPPPPPTCEETPPLPPRRFPSSSLDSEPSRNDTGYITTPAQWHHRGPRESGGPATVQPHANTYDGTGRGGTNVRPSDP</sequence>
<feature type="compositionally biased region" description="Basic residues" evidence="1">
    <location>
        <begin position="91"/>
        <end position="106"/>
    </location>
</feature>
<feature type="compositionally biased region" description="Polar residues" evidence="1">
    <location>
        <begin position="1"/>
        <end position="14"/>
    </location>
</feature>
<dbReference type="Proteomes" id="UP000747399">
    <property type="component" value="Unassembled WGS sequence"/>
</dbReference>
<feature type="region of interest" description="Disordered" evidence="1">
    <location>
        <begin position="376"/>
        <end position="469"/>
    </location>
</feature>
<feature type="non-terminal residue" evidence="2">
    <location>
        <position position="469"/>
    </location>
</feature>
<reference evidence="2" key="1">
    <citation type="journal article" date="2021" name="Proc. Natl. Acad. Sci. U.S.A.">
        <title>Three genomes in the algal genus Volvox reveal the fate of a haploid sex-determining region after a transition to homothallism.</title>
        <authorList>
            <person name="Yamamoto K."/>
            <person name="Hamaji T."/>
            <person name="Kawai-Toyooka H."/>
            <person name="Matsuzaki R."/>
            <person name="Takahashi F."/>
            <person name="Nishimura Y."/>
            <person name="Kawachi M."/>
            <person name="Noguchi H."/>
            <person name="Minakuchi Y."/>
            <person name="Umen J.G."/>
            <person name="Toyoda A."/>
            <person name="Nozaki H."/>
        </authorList>
    </citation>
    <scope>NUCLEOTIDE SEQUENCE</scope>
    <source>
        <strain evidence="2">NIES-3780</strain>
    </source>
</reference>
<feature type="compositionally biased region" description="Pro residues" evidence="1">
    <location>
        <begin position="392"/>
        <end position="409"/>
    </location>
</feature>
<feature type="compositionally biased region" description="Gly residues" evidence="1">
    <location>
        <begin position="153"/>
        <end position="174"/>
    </location>
</feature>
<keyword evidence="3" id="KW-1185">Reference proteome</keyword>
<dbReference type="AlphaFoldDB" id="A0A8J4EWS8"/>
<evidence type="ECO:0000313" key="3">
    <source>
        <dbReference type="Proteomes" id="UP000747399"/>
    </source>
</evidence>
<feature type="compositionally biased region" description="Polar residues" evidence="1">
    <location>
        <begin position="22"/>
        <end position="31"/>
    </location>
</feature>